<evidence type="ECO:0000256" key="1">
    <source>
        <dbReference type="SAM" id="MobiDB-lite"/>
    </source>
</evidence>
<name>A0A165Q9J9_9AGAM</name>
<organism evidence="2 3">
    <name type="scientific">Neolentinus lepideus HHB14362 ss-1</name>
    <dbReference type="NCBI Taxonomy" id="1314782"/>
    <lineage>
        <taxon>Eukaryota</taxon>
        <taxon>Fungi</taxon>
        <taxon>Dikarya</taxon>
        <taxon>Basidiomycota</taxon>
        <taxon>Agaricomycotina</taxon>
        <taxon>Agaricomycetes</taxon>
        <taxon>Gloeophyllales</taxon>
        <taxon>Gloeophyllaceae</taxon>
        <taxon>Neolentinus</taxon>
    </lineage>
</organism>
<feature type="compositionally biased region" description="Basic and acidic residues" evidence="1">
    <location>
        <begin position="96"/>
        <end position="108"/>
    </location>
</feature>
<protein>
    <submittedName>
        <fullName evidence="2">Uncharacterized protein</fullName>
    </submittedName>
</protein>
<dbReference type="InParanoid" id="A0A165Q9J9"/>
<feature type="region of interest" description="Disordered" evidence="1">
    <location>
        <begin position="1"/>
        <end position="194"/>
    </location>
</feature>
<evidence type="ECO:0000313" key="2">
    <source>
        <dbReference type="EMBL" id="KZT22105.1"/>
    </source>
</evidence>
<sequence length="253" mass="28283">MGDKLSTGNVFEDNIGGTLRRQPSLLDLDLNTSSKSRNTALPEYGIPSGRKTRVVVRHDSSNEVIPDSEEERVRARGSLAKEVPKVIEISSDSEDEQPRRLNDDKSKDVPAAMPVTTFGRATPALLGEDTIDSSTTTHVSDSQEVSSLRKEPEVIELTDSEPEPVKERPKPRPRLEVNTTRPPPPAGPRLSTPKMLPLYADEEPWEADDGSILTLSDTFSQESHSRSLKCRSAFRQRHWRTTKCSKDKQLSRW</sequence>
<dbReference type="Proteomes" id="UP000076761">
    <property type="component" value="Unassembled WGS sequence"/>
</dbReference>
<reference evidence="2 3" key="1">
    <citation type="journal article" date="2016" name="Mol. Biol. Evol.">
        <title>Comparative Genomics of Early-Diverging Mushroom-Forming Fungi Provides Insights into the Origins of Lignocellulose Decay Capabilities.</title>
        <authorList>
            <person name="Nagy L.G."/>
            <person name="Riley R."/>
            <person name="Tritt A."/>
            <person name="Adam C."/>
            <person name="Daum C."/>
            <person name="Floudas D."/>
            <person name="Sun H."/>
            <person name="Yadav J.S."/>
            <person name="Pangilinan J."/>
            <person name="Larsson K.H."/>
            <person name="Matsuura K."/>
            <person name="Barry K."/>
            <person name="Labutti K."/>
            <person name="Kuo R."/>
            <person name="Ohm R.A."/>
            <person name="Bhattacharya S.S."/>
            <person name="Shirouzu T."/>
            <person name="Yoshinaga Y."/>
            <person name="Martin F.M."/>
            <person name="Grigoriev I.V."/>
            <person name="Hibbett D.S."/>
        </authorList>
    </citation>
    <scope>NUCLEOTIDE SEQUENCE [LARGE SCALE GENOMIC DNA]</scope>
    <source>
        <strain evidence="2 3">HHB14362 ss-1</strain>
    </source>
</reference>
<proteinExistence type="predicted"/>
<evidence type="ECO:0000313" key="3">
    <source>
        <dbReference type="Proteomes" id="UP000076761"/>
    </source>
</evidence>
<feature type="compositionally biased region" description="Polar residues" evidence="1">
    <location>
        <begin position="30"/>
        <end position="39"/>
    </location>
</feature>
<gene>
    <name evidence="2" type="ORF">NEOLEDRAFT_679688</name>
</gene>
<dbReference type="EMBL" id="KV425599">
    <property type="protein sequence ID" value="KZT22105.1"/>
    <property type="molecule type" value="Genomic_DNA"/>
</dbReference>
<feature type="compositionally biased region" description="Basic and acidic residues" evidence="1">
    <location>
        <begin position="163"/>
        <end position="175"/>
    </location>
</feature>
<keyword evidence="3" id="KW-1185">Reference proteome</keyword>
<feature type="compositionally biased region" description="Polar residues" evidence="1">
    <location>
        <begin position="132"/>
        <end position="146"/>
    </location>
</feature>
<accession>A0A165Q9J9</accession>
<dbReference type="AlphaFoldDB" id="A0A165Q9J9"/>